<dbReference type="AlphaFoldDB" id="A0A6A1V9V6"/>
<dbReference type="FunFam" id="1.25.40.10:FF:000159">
    <property type="entry name" value="Tetratricopeptide repeat (TPR)-like superfamily protein"/>
    <property type="match status" value="1"/>
</dbReference>
<reference evidence="7 8" key="1">
    <citation type="journal article" date="2019" name="Plant Biotechnol. J.">
        <title>The red bayberry genome and genetic basis of sex determination.</title>
        <authorList>
            <person name="Jia H.M."/>
            <person name="Jia H.J."/>
            <person name="Cai Q.L."/>
            <person name="Wang Y."/>
            <person name="Zhao H.B."/>
            <person name="Yang W.F."/>
            <person name="Wang G.Y."/>
            <person name="Li Y.H."/>
            <person name="Zhan D.L."/>
            <person name="Shen Y.T."/>
            <person name="Niu Q.F."/>
            <person name="Chang L."/>
            <person name="Qiu J."/>
            <person name="Zhao L."/>
            <person name="Xie H.B."/>
            <person name="Fu W.Y."/>
            <person name="Jin J."/>
            <person name="Li X.W."/>
            <person name="Jiao Y."/>
            <person name="Zhou C.C."/>
            <person name="Tu T."/>
            <person name="Chai C.Y."/>
            <person name="Gao J.L."/>
            <person name="Fan L.J."/>
            <person name="van de Weg E."/>
            <person name="Wang J.Y."/>
            <person name="Gao Z.S."/>
        </authorList>
    </citation>
    <scope>NUCLEOTIDE SEQUENCE [LARGE SCALE GENOMIC DNA]</scope>
    <source>
        <tissue evidence="7">Leaves</tissue>
    </source>
</reference>
<dbReference type="GO" id="GO:0071004">
    <property type="term" value="C:U2-type prespliceosome"/>
    <property type="evidence" value="ECO:0007669"/>
    <property type="project" value="TreeGrafter"/>
</dbReference>
<comment type="caution">
    <text evidence="7">The sequence shown here is derived from an EMBL/GenBank/DDBJ whole genome shotgun (WGS) entry which is preliminary data.</text>
</comment>
<keyword evidence="2" id="KW-0507">mRNA processing</keyword>
<dbReference type="EMBL" id="RXIC02000025">
    <property type="protein sequence ID" value="KAB1208577.1"/>
    <property type="molecule type" value="Genomic_DNA"/>
</dbReference>
<protein>
    <submittedName>
        <fullName evidence="7">Pre-mRNA-processing factor 39</fullName>
    </submittedName>
</protein>
<keyword evidence="8" id="KW-1185">Reference proteome</keyword>
<evidence type="ECO:0000313" key="7">
    <source>
        <dbReference type="EMBL" id="KAB1208577.1"/>
    </source>
</evidence>
<dbReference type="GO" id="GO:0030627">
    <property type="term" value="F:pre-mRNA 5'-splice site binding"/>
    <property type="evidence" value="ECO:0007669"/>
    <property type="project" value="TreeGrafter"/>
</dbReference>
<dbReference type="OrthoDB" id="10265668at2759"/>
<comment type="subcellular location">
    <subcellularLocation>
        <location evidence="1">Nucleus</location>
    </subcellularLocation>
</comment>
<dbReference type="SUPFAM" id="SSF48452">
    <property type="entry name" value="TPR-like"/>
    <property type="match status" value="2"/>
</dbReference>
<dbReference type="InterPro" id="IPR059164">
    <property type="entry name" value="HAT_PRP39_C"/>
</dbReference>
<dbReference type="Gene3D" id="1.25.40.10">
    <property type="entry name" value="Tetratricopeptide repeat domain"/>
    <property type="match status" value="2"/>
</dbReference>
<evidence type="ECO:0000256" key="2">
    <source>
        <dbReference type="ARBA" id="ARBA00022664"/>
    </source>
</evidence>
<evidence type="ECO:0000256" key="3">
    <source>
        <dbReference type="ARBA" id="ARBA00022737"/>
    </source>
</evidence>
<dbReference type="Proteomes" id="UP000516437">
    <property type="component" value="Chromosome 7"/>
</dbReference>
<feature type="region of interest" description="Disordered" evidence="6">
    <location>
        <begin position="883"/>
        <end position="948"/>
    </location>
</feature>
<feature type="compositionally biased region" description="Polar residues" evidence="6">
    <location>
        <begin position="935"/>
        <end position="946"/>
    </location>
</feature>
<evidence type="ECO:0000256" key="6">
    <source>
        <dbReference type="SAM" id="MobiDB-lite"/>
    </source>
</evidence>
<keyword evidence="4" id="KW-0508">mRNA splicing</keyword>
<accession>A0A6A1V9V6</accession>
<dbReference type="InterPro" id="IPR011990">
    <property type="entry name" value="TPR-like_helical_dom_sf"/>
</dbReference>
<dbReference type="GO" id="GO:0000395">
    <property type="term" value="P:mRNA 5'-splice site recognition"/>
    <property type="evidence" value="ECO:0007669"/>
    <property type="project" value="TreeGrafter"/>
</dbReference>
<sequence>MESESPVGLDELKLEEAVAEGSLDFYEWTSLISQIEKTYPDDINRICLVYDSFLSKFPLCYGYWRKYADHKTRLCTVDKVAGIFEQAVQSATYSVGVWVDYCSFSMSVFEDPFDIRSTNIMHSEILVNLKAKRFKKLVAFWEVEMESKSISAVEKLEAELVLDSKARRGFKNDEISRIIKDLLDLSAGSSRIKALKKYQLIGEWFYKEACQLNELISCFEANIQRSYFHVEPLEASQLENWHHYLDFVEMQGDFDWAVKLYERCLIPCANYPEYWMRYVQFVESKGGREIATYAMDRSTLGFLKDKCSGPAPGTTQEAEFQATKTRWSYMTTKLKNSMASSVLTYIRILSLIYNSLRCFNLIAFHMTGDVYGPPHMFIAESADVIHLFNSRFKEQIGDAAGARAAFILCEAESESNFVENVKMKANMEKRMGNLEAASNVYKEALETATMKEMSHTLPILYVHFARHTFMSTGCAVASRDVLIDGIKHVPHCKLLLEELINFTMMHEGPQHINVVESVVANAIFSSPGESQGLNAKDAEDISNLYLEFVDHSGNIHDLRRAWNRHTRFFPESLRKAFYKHPSTAMKTMKLANEGREETFVAKSCQPSIDSCSNLLIQLPLEDNKMSPLENDADAESDQAPTNISERKLLSVENDDNQFELVSTDQLQSGEAGNNLQEVVEQSSREVSEFATKDISEPNVPSEDLVLGERVAKVPNQLRRNSPESYVSSPDLVGVKQASPEVSKQLREDTYEPYVSSVGLFNHVDYETECVQASQEYFKEFEVQQQQDQEPEQDLKPLLLENLSLNTRNDEFLESVPSTSHKCETPEETSMSNRSFLESSCDASPDASFYSPLSTQASARTNIEAINTSSPTSHQNLIRRQPLGQPQITPNIGGNWHQKNTTDRVRRRSKFGFRGNSQRKQRQESPQHYPQAEMDAQTSMSQGYSNQPLPPLNVQRLTRWGVAPMQNKSKMCKNRCRPAGSEALPEGIVAKTSNLEMRPLWGPIPKNDNAKPSVNLLAIAVGIKQKYLVNQIVKKFPSSSFTVMLFHYDGIVDEWRDLPWSDHAIHVSAKNQTKWWFAKRFLHPDIVAEYDYIFLWDEDLGVENFDPKRYLSIVQEEGLQISQPALDPTKSEVHHPITIRSRRSSVHRRYYKLKGSGRCDDQSTDPPCVGWVEMMAPVFSRAAWQCAWYMIQNDLIHAWGLDRELGYCAQGDRTKNVGVVDSEYIVHLGLPTLGASDCKAS</sequence>
<dbReference type="Pfam" id="PF23241">
    <property type="entry name" value="HAT_PRP39_C"/>
    <property type="match status" value="1"/>
</dbReference>
<dbReference type="PANTHER" id="PTHR17204">
    <property type="entry name" value="PRE-MRNA PROCESSING PROTEIN PRP39-RELATED"/>
    <property type="match status" value="1"/>
</dbReference>
<dbReference type="InterPro" id="IPR007877">
    <property type="entry name" value="DUF707"/>
</dbReference>
<dbReference type="GO" id="GO:0000243">
    <property type="term" value="C:commitment complex"/>
    <property type="evidence" value="ECO:0007669"/>
    <property type="project" value="TreeGrafter"/>
</dbReference>
<name>A0A6A1V9V6_9ROSI</name>
<dbReference type="PANTHER" id="PTHR17204:SF26">
    <property type="entry name" value="PRE-MRNA-PROCESSING FACTOR 39-2"/>
    <property type="match status" value="1"/>
</dbReference>
<dbReference type="InterPro" id="IPR003107">
    <property type="entry name" value="HAT"/>
</dbReference>
<proteinExistence type="predicted"/>
<keyword evidence="3" id="KW-0677">Repeat</keyword>
<dbReference type="SMART" id="SM00386">
    <property type="entry name" value="HAT"/>
    <property type="match status" value="3"/>
</dbReference>
<dbReference type="Pfam" id="PF05212">
    <property type="entry name" value="DUF707"/>
    <property type="match status" value="1"/>
</dbReference>
<feature type="region of interest" description="Disordered" evidence="6">
    <location>
        <begin position="812"/>
        <end position="837"/>
    </location>
</feature>
<keyword evidence="5" id="KW-0539">Nucleus</keyword>
<evidence type="ECO:0000313" key="8">
    <source>
        <dbReference type="Proteomes" id="UP000516437"/>
    </source>
</evidence>
<gene>
    <name evidence="7" type="ORF">CJ030_MR7G001000</name>
</gene>
<organism evidence="7 8">
    <name type="scientific">Morella rubra</name>
    <name type="common">Chinese bayberry</name>
    <dbReference type="NCBI Taxonomy" id="262757"/>
    <lineage>
        <taxon>Eukaryota</taxon>
        <taxon>Viridiplantae</taxon>
        <taxon>Streptophyta</taxon>
        <taxon>Embryophyta</taxon>
        <taxon>Tracheophyta</taxon>
        <taxon>Spermatophyta</taxon>
        <taxon>Magnoliopsida</taxon>
        <taxon>eudicotyledons</taxon>
        <taxon>Gunneridae</taxon>
        <taxon>Pentapetalae</taxon>
        <taxon>rosids</taxon>
        <taxon>fabids</taxon>
        <taxon>Fagales</taxon>
        <taxon>Myricaceae</taxon>
        <taxon>Morella</taxon>
    </lineage>
</organism>
<feature type="compositionally biased region" description="Polar residues" evidence="6">
    <location>
        <begin position="827"/>
        <end position="837"/>
    </location>
</feature>
<evidence type="ECO:0000256" key="5">
    <source>
        <dbReference type="ARBA" id="ARBA00023242"/>
    </source>
</evidence>
<dbReference type="GO" id="GO:0005685">
    <property type="term" value="C:U1 snRNP"/>
    <property type="evidence" value="ECO:0007669"/>
    <property type="project" value="TreeGrafter"/>
</dbReference>
<dbReference type="Pfam" id="PF23240">
    <property type="entry name" value="HAT_PRP39_N"/>
    <property type="match status" value="1"/>
</dbReference>
<evidence type="ECO:0000256" key="4">
    <source>
        <dbReference type="ARBA" id="ARBA00023187"/>
    </source>
</evidence>
<evidence type="ECO:0000256" key="1">
    <source>
        <dbReference type="ARBA" id="ARBA00004123"/>
    </source>
</evidence>